<dbReference type="InterPro" id="IPR044603">
    <property type="entry name" value="SAG101-like"/>
</dbReference>
<organism evidence="2 3">
    <name type="scientific">Malus domestica</name>
    <name type="common">Apple</name>
    <name type="synonym">Pyrus malus</name>
    <dbReference type="NCBI Taxonomy" id="3750"/>
    <lineage>
        <taxon>Eukaryota</taxon>
        <taxon>Viridiplantae</taxon>
        <taxon>Streptophyta</taxon>
        <taxon>Embryophyta</taxon>
        <taxon>Tracheophyta</taxon>
        <taxon>Spermatophyta</taxon>
        <taxon>Magnoliopsida</taxon>
        <taxon>eudicotyledons</taxon>
        <taxon>Gunneridae</taxon>
        <taxon>Pentapetalae</taxon>
        <taxon>rosids</taxon>
        <taxon>fabids</taxon>
        <taxon>Rosales</taxon>
        <taxon>Rosaceae</taxon>
        <taxon>Amygdaloideae</taxon>
        <taxon>Maleae</taxon>
        <taxon>Malus</taxon>
    </lineage>
</organism>
<name>A0A498IB46_MALDO</name>
<dbReference type="InterPro" id="IPR041266">
    <property type="entry name" value="EDS1_EP"/>
</dbReference>
<evidence type="ECO:0000259" key="1">
    <source>
        <dbReference type="Pfam" id="PF18117"/>
    </source>
</evidence>
<dbReference type="AlphaFoldDB" id="A0A498IB46"/>
<keyword evidence="3" id="KW-1185">Reference proteome</keyword>
<evidence type="ECO:0000313" key="2">
    <source>
        <dbReference type="EMBL" id="RXH80410.1"/>
    </source>
</evidence>
<feature type="domain" description="EDS1 EP" evidence="1">
    <location>
        <begin position="3"/>
        <end position="78"/>
    </location>
</feature>
<dbReference type="GO" id="GO:0052689">
    <property type="term" value="F:carboxylic ester hydrolase activity"/>
    <property type="evidence" value="ECO:0007669"/>
    <property type="project" value="InterPro"/>
</dbReference>
<accession>A0A498IB46</accession>
<sequence length="79" mass="9446">MPRYFILLEQWFNKDEEKKKAERENKEGSETKSNSKVKNVVSSLNYDSCFWIHFEEALILCNEQASNPNTKQKLIDFER</sequence>
<dbReference type="Proteomes" id="UP000290289">
    <property type="component" value="Chromosome 13"/>
</dbReference>
<proteinExistence type="predicted"/>
<comment type="caution">
    <text evidence="2">The sequence shown here is derived from an EMBL/GenBank/DDBJ whole genome shotgun (WGS) entry which is preliminary data.</text>
</comment>
<dbReference type="EMBL" id="RDQH01000339">
    <property type="protein sequence ID" value="RXH80410.1"/>
    <property type="molecule type" value="Genomic_DNA"/>
</dbReference>
<dbReference type="Pfam" id="PF18117">
    <property type="entry name" value="EDS1_EP"/>
    <property type="match status" value="1"/>
</dbReference>
<dbReference type="GO" id="GO:0006952">
    <property type="term" value="P:defense response"/>
    <property type="evidence" value="ECO:0007669"/>
    <property type="project" value="InterPro"/>
</dbReference>
<evidence type="ECO:0000313" key="3">
    <source>
        <dbReference type="Proteomes" id="UP000290289"/>
    </source>
</evidence>
<dbReference type="PANTHER" id="PTHR46898">
    <property type="entry name" value="SENESCENCE-ASSOCIATED CARBOXYLESTERASE 101"/>
    <property type="match status" value="1"/>
</dbReference>
<dbReference type="PANTHER" id="PTHR46898:SF3">
    <property type="entry name" value="FUNGAL LIPASE-LIKE DOMAIN-CONTAINING PROTEIN"/>
    <property type="match status" value="1"/>
</dbReference>
<reference evidence="2 3" key="1">
    <citation type="submission" date="2018-10" db="EMBL/GenBank/DDBJ databases">
        <title>A high-quality apple genome assembly.</title>
        <authorList>
            <person name="Hu J."/>
        </authorList>
    </citation>
    <scope>NUCLEOTIDE SEQUENCE [LARGE SCALE GENOMIC DNA]</scope>
    <source>
        <strain evidence="3">cv. HFTH1</strain>
        <tissue evidence="2">Young leaf</tissue>
    </source>
</reference>
<gene>
    <name evidence="2" type="ORF">DVH24_041557</name>
</gene>
<protein>
    <recommendedName>
        <fullName evidence="1">EDS1 EP domain-containing protein</fullName>
    </recommendedName>
</protein>